<dbReference type="ExpressionAtlas" id="M1AUX6">
    <property type="expression patterns" value="baseline"/>
</dbReference>
<keyword evidence="2" id="KW-1185">Reference proteome</keyword>
<reference evidence="2" key="1">
    <citation type="journal article" date="2011" name="Nature">
        <title>Genome sequence and analysis of the tuber crop potato.</title>
        <authorList>
            <consortium name="The Potato Genome Sequencing Consortium"/>
        </authorList>
    </citation>
    <scope>NUCLEOTIDE SEQUENCE [LARGE SCALE GENOMIC DNA]</scope>
    <source>
        <strain evidence="2">cv. DM1-3 516 R44</strain>
    </source>
</reference>
<reference evidence="1" key="2">
    <citation type="submission" date="2015-06" db="UniProtKB">
        <authorList>
            <consortium name="EnsemblPlants"/>
        </authorList>
    </citation>
    <scope>IDENTIFICATION</scope>
    <source>
        <strain evidence="1">DM1-3 516 R44</strain>
    </source>
</reference>
<dbReference type="EnsemblPlants" id="PGSC0003DMT400030880">
    <property type="protein sequence ID" value="PGSC0003DMT400030880"/>
    <property type="gene ID" value="PGSC0003DMG400011831"/>
</dbReference>
<proteinExistence type="predicted"/>
<name>M1AUX6_SOLTU</name>
<sequence>MVSDSIPTPMASDFVKKKRANRSAKLKQCKLYARRDQWLSQGSCLLIYEFILFMCISY</sequence>
<dbReference type="Gramene" id="PGSC0003DMT400030880">
    <property type="protein sequence ID" value="PGSC0003DMT400030880"/>
    <property type="gene ID" value="PGSC0003DMG400011831"/>
</dbReference>
<protein>
    <submittedName>
        <fullName evidence="1">Anti-virus transcriptional factor</fullName>
    </submittedName>
</protein>
<dbReference type="Proteomes" id="UP000011115">
    <property type="component" value="Unassembled WGS sequence"/>
</dbReference>
<evidence type="ECO:0000313" key="2">
    <source>
        <dbReference type="Proteomes" id="UP000011115"/>
    </source>
</evidence>
<organism evidence="1 2">
    <name type="scientific">Solanum tuberosum</name>
    <name type="common">Potato</name>
    <dbReference type="NCBI Taxonomy" id="4113"/>
    <lineage>
        <taxon>Eukaryota</taxon>
        <taxon>Viridiplantae</taxon>
        <taxon>Streptophyta</taxon>
        <taxon>Embryophyta</taxon>
        <taxon>Tracheophyta</taxon>
        <taxon>Spermatophyta</taxon>
        <taxon>Magnoliopsida</taxon>
        <taxon>eudicotyledons</taxon>
        <taxon>Gunneridae</taxon>
        <taxon>Pentapetalae</taxon>
        <taxon>asterids</taxon>
        <taxon>lamiids</taxon>
        <taxon>Solanales</taxon>
        <taxon>Solanaceae</taxon>
        <taxon>Solanoideae</taxon>
        <taxon>Solaneae</taxon>
        <taxon>Solanum</taxon>
    </lineage>
</organism>
<evidence type="ECO:0000313" key="1">
    <source>
        <dbReference type="EnsemblPlants" id="PGSC0003DMT400030880"/>
    </source>
</evidence>
<dbReference type="HOGENOM" id="CLU_2982852_0_0_1"/>
<dbReference type="AlphaFoldDB" id="M1AUX6"/>
<accession>M1AUX6</accession>